<keyword evidence="2" id="KW-0223">Dioxygenase</keyword>
<gene>
    <name evidence="2" type="ORF">FPZ41_36560</name>
</gene>
<dbReference type="GO" id="GO:0016702">
    <property type="term" value="F:oxidoreductase activity, acting on single donors with incorporation of molecular oxygen, incorporation of two atoms of oxygen"/>
    <property type="evidence" value="ECO:0007669"/>
    <property type="project" value="InterPro"/>
</dbReference>
<dbReference type="Proteomes" id="UP000373149">
    <property type="component" value="Unassembled WGS sequence"/>
</dbReference>
<reference evidence="2 3" key="1">
    <citation type="submission" date="2019-09" db="EMBL/GenBank/DDBJ databases">
        <authorList>
            <person name="Duangmal K."/>
            <person name="Teo W.F.A."/>
            <person name="Lipun K."/>
        </authorList>
    </citation>
    <scope>NUCLEOTIDE SEQUENCE [LARGE SCALE GENOMIC DNA]</scope>
    <source>
        <strain evidence="2 3">K1PN6</strain>
    </source>
</reference>
<dbReference type="Pfam" id="PF00775">
    <property type="entry name" value="Dioxygenase_C"/>
    <property type="match status" value="1"/>
</dbReference>
<accession>A0A5N8X403</accession>
<dbReference type="GO" id="GO:0008199">
    <property type="term" value="F:ferric iron binding"/>
    <property type="evidence" value="ECO:0007669"/>
    <property type="project" value="InterPro"/>
</dbReference>
<dbReference type="Gene3D" id="2.60.130.10">
    <property type="entry name" value="Aromatic compound dioxygenase"/>
    <property type="match status" value="1"/>
</dbReference>
<dbReference type="AlphaFoldDB" id="A0A5N8X403"/>
<organism evidence="2 3">
    <name type="scientific">Streptomyces acidicola</name>
    <dbReference type="NCBI Taxonomy" id="2596892"/>
    <lineage>
        <taxon>Bacteria</taxon>
        <taxon>Bacillati</taxon>
        <taxon>Actinomycetota</taxon>
        <taxon>Actinomycetes</taxon>
        <taxon>Kitasatosporales</taxon>
        <taxon>Streptomycetaceae</taxon>
        <taxon>Streptomyces</taxon>
    </lineage>
</organism>
<proteinExistence type="predicted"/>
<dbReference type="EMBL" id="VMNX01000217">
    <property type="protein sequence ID" value="MPY53786.1"/>
    <property type="molecule type" value="Genomic_DNA"/>
</dbReference>
<dbReference type="CDD" id="cd03457">
    <property type="entry name" value="intradiol_dioxygenase_like"/>
    <property type="match status" value="1"/>
</dbReference>
<comment type="caution">
    <text evidence="2">The sequence shown here is derived from an EMBL/GenBank/DDBJ whole genome shotgun (WGS) entry which is preliminary data.</text>
</comment>
<evidence type="ECO:0000313" key="2">
    <source>
        <dbReference type="EMBL" id="MPY53786.1"/>
    </source>
</evidence>
<dbReference type="InterPro" id="IPR000627">
    <property type="entry name" value="Intradiol_dOase_C"/>
</dbReference>
<name>A0A5N8X403_9ACTN</name>
<evidence type="ECO:0000259" key="1">
    <source>
        <dbReference type="Pfam" id="PF00775"/>
    </source>
</evidence>
<sequence length="252" mass="27028">MPPEKNADVITADAQAAALQAILAAHGRPATEVLAGADAAPERLTSASPQTTEGPYYVDTDGEVHQRADIAEGRPGVPLQLRITVLSADQGTPVPGATVEVWHCDALGYYSGHLAHDPDTLPTMNESGHVPPSDGSRFLRGGQPTDADGAAEFNTIYPGWYFTRSIHIHTKVRVGGREVYTGQLYLPEEYNEAIEAFPPYNQHTTLQRLPNKDDLVYRSAGGADLLLDVSPVDFDSLERGLTASFTLAVALP</sequence>
<evidence type="ECO:0000313" key="3">
    <source>
        <dbReference type="Proteomes" id="UP000373149"/>
    </source>
</evidence>
<dbReference type="PANTHER" id="PTHR34315">
    <property type="match status" value="1"/>
</dbReference>
<dbReference type="RefSeq" id="WP_152867868.1">
    <property type="nucleotide sequence ID" value="NZ_VMNX01000217.1"/>
</dbReference>
<dbReference type="InterPro" id="IPR015889">
    <property type="entry name" value="Intradiol_dOase_core"/>
</dbReference>
<keyword evidence="2" id="KW-0560">Oxidoreductase</keyword>
<dbReference type="PANTHER" id="PTHR34315:SF1">
    <property type="entry name" value="INTRADIOL RING-CLEAVAGE DIOXYGENASES DOMAIN-CONTAINING PROTEIN-RELATED"/>
    <property type="match status" value="1"/>
</dbReference>
<dbReference type="SUPFAM" id="SSF49482">
    <property type="entry name" value="Aromatic compound dioxygenase"/>
    <property type="match status" value="1"/>
</dbReference>
<protein>
    <submittedName>
        <fullName evidence="2">Intradiol ring-cleavage dioxygenase</fullName>
    </submittedName>
</protein>
<feature type="domain" description="Intradiol ring-cleavage dioxygenases" evidence="1">
    <location>
        <begin position="53"/>
        <end position="188"/>
    </location>
</feature>
<keyword evidence="3" id="KW-1185">Reference proteome</keyword>